<dbReference type="RefSeq" id="WP_075078324.1">
    <property type="nucleotide sequence ID" value="NZ_BDCO01000002.1"/>
</dbReference>
<dbReference type="Proteomes" id="UP000076023">
    <property type="component" value="Unassembled WGS sequence"/>
</dbReference>
<organism evidence="2 3">
    <name type="scientific">Terrimicrobium sacchariphilum</name>
    <dbReference type="NCBI Taxonomy" id="690879"/>
    <lineage>
        <taxon>Bacteria</taxon>
        <taxon>Pseudomonadati</taxon>
        <taxon>Verrucomicrobiota</taxon>
        <taxon>Terrimicrobiia</taxon>
        <taxon>Terrimicrobiales</taxon>
        <taxon>Terrimicrobiaceae</taxon>
        <taxon>Terrimicrobium</taxon>
    </lineage>
</organism>
<keyword evidence="1" id="KW-1133">Transmembrane helix</keyword>
<sequence>MKRLLLHVAAVGVTATLFSSCVTQSVIATAKGTPGPMDPPDMPPRQPQPLAYALVPLVVPIDIVFWPIEYLYTQNQTISSTPPRKGVEFTY</sequence>
<dbReference type="InParanoid" id="A0A146G4Z2"/>
<keyword evidence="1" id="KW-0472">Membrane</keyword>
<evidence type="ECO:0000256" key="1">
    <source>
        <dbReference type="SAM" id="Phobius"/>
    </source>
</evidence>
<reference evidence="3" key="1">
    <citation type="journal article" date="2017" name="Genome Announc.">
        <title>Draft Genome Sequence of Terrimicrobium sacchariphilum NM-5T, a Facultative Anaerobic Soil Bacterium of the Class Spartobacteria.</title>
        <authorList>
            <person name="Qiu Y.L."/>
            <person name="Tourlousse D.M."/>
            <person name="Matsuura N."/>
            <person name="Ohashi A."/>
            <person name="Sekiguchi Y."/>
        </authorList>
    </citation>
    <scope>NUCLEOTIDE SEQUENCE [LARGE SCALE GENOMIC DNA]</scope>
    <source>
        <strain evidence="3">NM-5</strain>
    </source>
</reference>
<protein>
    <recommendedName>
        <fullName evidence="4">Lipoprotein</fullName>
    </recommendedName>
</protein>
<evidence type="ECO:0000313" key="3">
    <source>
        <dbReference type="Proteomes" id="UP000076023"/>
    </source>
</evidence>
<dbReference type="AlphaFoldDB" id="A0A146G4Z2"/>
<evidence type="ECO:0000313" key="2">
    <source>
        <dbReference type="EMBL" id="GAT32493.1"/>
    </source>
</evidence>
<dbReference type="PROSITE" id="PS51257">
    <property type="entry name" value="PROKAR_LIPOPROTEIN"/>
    <property type="match status" value="1"/>
</dbReference>
<gene>
    <name evidence="2" type="ORF">TSACC_2892</name>
</gene>
<proteinExistence type="predicted"/>
<evidence type="ECO:0008006" key="4">
    <source>
        <dbReference type="Google" id="ProtNLM"/>
    </source>
</evidence>
<comment type="caution">
    <text evidence="2">The sequence shown here is derived from an EMBL/GenBank/DDBJ whole genome shotgun (WGS) entry which is preliminary data.</text>
</comment>
<feature type="transmembrane region" description="Helical" evidence="1">
    <location>
        <begin position="49"/>
        <end position="68"/>
    </location>
</feature>
<name>A0A146G4Z2_TERSA</name>
<dbReference type="EMBL" id="BDCO01000002">
    <property type="protein sequence ID" value="GAT32493.1"/>
    <property type="molecule type" value="Genomic_DNA"/>
</dbReference>
<keyword evidence="3" id="KW-1185">Reference proteome</keyword>
<dbReference type="OrthoDB" id="9851921at2"/>
<accession>A0A146G4Z2</accession>
<keyword evidence="1" id="KW-0812">Transmembrane</keyword>